<dbReference type="EMBL" id="JAUEPR010000027">
    <property type="protein sequence ID" value="KAK0474426.1"/>
    <property type="molecule type" value="Genomic_DNA"/>
</dbReference>
<evidence type="ECO:0000256" key="1">
    <source>
        <dbReference type="SAM" id="SignalP"/>
    </source>
</evidence>
<accession>A0AA39NZ75</accession>
<evidence type="ECO:0000313" key="2">
    <source>
        <dbReference type="EMBL" id="KAK0474426.1"/>
    </source>
</evidence>
<organism evidence="2 3">
    <name type="scientific">Armillaria novae-zelandiae</name>
    <dbReference type="NCBI Taxonomy" id="153914"/>
    <lineage>
        <taxon>Eukaryota</taxon>
        <taxon>Fungi</taxon>
        <taxon>Dikarya</taxon>
        <taxon>Basidiomycota</taxon>
        <taxon>Agaricomycotina</taxon>
        <taxon>Agaricomycetes</taxon>
        <taxon>Agaricomycetidae</taxon>
        <taxon>Agaricales</taxon>
        <taxon>Marasmiineae</taxon>
        <taxon>Physalacriaceae</taxon>
        <taxon>Armillaria</taxon>
    </lineage>
</organism>
<gene>
    <name evidence="2" type="ORF">IW261DRAFT_1568805</name>
</gene>
<keyword evidence="1" id="KW-0732">Signal</keyword>
<feature type="signal peptide" evidence="1">
    <location>
        <begin position="1"/>
        <end position="16"/>
    </location>
</feature>
<name>A0AA39NZ75_9AGAR</name>
<protein>
    <submittedName>
        <fullName evidence="2">Uncharacterized protein</fullName>
    </submittedName>
</protein>
<keyword evidence="3" id="KW-1185">Reference proteome</keyword>
<proteinExistence type="predicted"/>
<feature type="chain" id="PRO_5041331235" evidence="1">
    <location>
        <begin position="17"/>
        <end position="82"/>
    </location>
</feature>
<reference evidence="2" key="1">
    <citation type="submission" date="2023-06" db="EMBL/GenBank/DDBJ databases">
        <authorList>
            <consortium name="Lawrence Berkeley National Laboratory"/>
            <person name="Ahrendt S."/>
            <person name="Sahu N."/>
            <person name="Indic B."/>
            <person name="Wong-Bajracharya J."/>
            <person name="Merenyi Z."/>
            <person name="Ke H.-M."/>
            <person name="Monk M."/>
            <person name="Kocsube S."/>
            <person name="Drula E."/>
            <person name="Lipzen A."/>
            <person name="Balint B."/>
            <person name="Henrissat B."/>
            <person name="Andreopoulos B."/>
            <person name="Martin F.M."/>
            <person name="Harder C.B."/>
            <person name="Rigling D."/>
            <person name="Ford K.L."/>
            <person name="Foster G.D."/>
            <person name="Pangilinan J."/>
            <person name="Papanicolaou A."/>
            <person name="Barry K."/>
            <person name="LaButti K."/>
            <person name="Viragh M."/>
            <person name="Koriabine M."/>
            <person name="Yan M."/>
            <person name="Riley R."/>
            <person name="Champramary S."/>
            <person name="Plett K.L."/>
            <person name="Tsai I.J."/>
            <person name="Slot J."/>
            <person name="Sipos G."/>
            <person name="Plett J."/>
            <person name="Nagy L.G."/>
            <person name="Grigoriev I.V."/>
        </authorList>
    </citation>
    <scope>NUCLEOTIDE SEQUENCE</scope>
    <source>
        <strain evidence="2">ICMP 16352</strain>
    </source>
</reference>
<evidence type="ECO:0000313" key="3">
    <source>
        <dbReference type="Proteomes" id="UP001175227"/>
    </source>
</evidence>
<dbReference type="Proteomes" id="UP001175227">
    <property type="component" value="Unassembled WGS sequence"/>
</dbReference>
<dbReference type="AlphaFoldDB" id="A0AA39NZ75"/>
<comment type="caution">
    <text evidence="2">The sequence shown here is derived from an EMBL/GenBank/DDBJ whole genome shotgun (WGS) entry which is preliminary data.</text>
</comment>
<sequence length="82" mass="8914">MSSMLSLILLVPLVYAVNVTHYAPCSTNINNLTYVLNGTTNALGIYNTSMMPDSEYGTTTGAICLMFASENTLQNSLLEIHH</sequence>